<dbReference type="Proteomes" id="UP001318860">
    <property type="component" value="Unassembled WGS sequence"/>
</dbReference>
<proteinExistence type="predicted"/>
<dbReference type="PANTHER" id="PTHR47074">
    <property type="entry name" value="BNAC02G40300D PROTEIN"/>
    <property type="match status" value="1"/>
</dbReference>
<evidence type="ECO:0000313" key="3">
    <source>
        <dbReference type="Proteomes" id="UP001318860"/>
    </source>
</evidence>
<dbReference type="EMBL" id="JABTTQ020000507">
    <property type="protein sequence ID" value="KAK6139136.1"/>
    <property type="molecule type" value="Genomic_DNA"/>
</dbReference>
<sequence length="177" mass="19763">MEFFRAASPIRIPFLPVETNEALLATDTSNHADGDADGHALFSMLLWCAWGAQNDVNFEKHTRDHQSYFALATSRLFEHEQASALTGGRTEVSLLDKWSPPDPNSVKINTDASIREGEGSGIGVAIRDHRGQIVVTMSRVYEMEYDVAIAEAIACREGMRSKRFDHLDKSQKQPKLE</sequence>
<dbReference type="InterPro" id="IPR052929">
    <property type="entry name" value="RNase_H-like_EbsB-rel"/>
</dbReference>
<organism evidence="2 3">
    <name type="scientific">Rehmannia glutinosa</name>
    <name type="common">Chinese foxglove</name>
    <dbReference type="NCBI Taxonomy" id="99300"/>
    <lineage>
        <taxon>Eukaryota</taxon>
        <taxon>Viridiplantae</taxon>
        <taxon>Streptophyta</taxon>
        <taxon>Embryophyta</taxon>
        <taxon>Tracheophyta</taxon>
        <taxon>Spermatophyta</taxon>
        <taxon>Magnoliopsida</taxon>
        <taxon>eudicotyledons</taxon>
        <taxon>Gunneridae</taxon>
        <taxon>Pentapetalae</taxon>
        <taxon>asterids</taxon>
        <taxon>lamiids</taxon>
        <taxon>Lamiales</taxon>
        <taxon>Orobanchaceae</taxon>
        <taxon>Rehmannieae</taxon>
        <taxon>Rehmannia</taxon>
    </lineage>
</organism>
<name>A0ABR0VXZ4_REHGL</name>
<gene>
    <name evidence="2" type="ORF">DH2020_027121</name>
</gene>
<comment type="caution">
    <text evidence="2">The sequence shown here is derived from an EMBL/GenBank/DDBJ whole genome shotgun (WGS) entry which is preliminary data.</text>
</comment>
<accession>A0ABR0VXZ4</accession>
<dbReference type="PANTHER" id="PTHR47074:SF48">
    <property type="entry name" value="POLYNUCLEOTIDYL TRANSFERASE, RIBONUCLEASE H-LIKE SUPERFAMILY PROTEIN"/>
    <property type="match status" value="1"/>
</dbReference>
<protein>
    <recommendedName>
        <fullName evidence="1">RNase H type-1 domain-containing protein</fullName>
    </recommendedName>
</protein>
<keyword evidence="3" id="KW-1185">Reference proteome</keyword>
<dbReference type="InterPro" id="IPR002156">
    <property type="entry name" value="RNaseH_domain"/>
</dbReference>
<dbReference type="Pfam" id="PF13456">
    <property type="entry name" value="RVT_3"/>
    <property type="match status" value="1"/>
</dbReference>
<evidence type="ECO:0000313" key="2">
    <source>
        <dbReference type="EMBL" id="KAK6139136.1"/>
    </source>
</evidence>
<evidence type="ECO:0000259" key="1">
    <source>
        <dbReference type="Pfam" id="PF13456"/>
    </source>
</evidence>
<reference evidence="2 3" key="1">
    <citation type="journal article" date="2021" name="Comput. Struct. Biotechnol. J.">
        <title>De novo genome assembly of the potent medicinal plant Rehmannia glutinosa using nanopore technology.</title>
        <authorList>
            <person name="Ma L."/>
            <person name="Dong C."/>
            <person name="Song C."/>
            <person name="Wang X."/>
            <person name="Zheng X."/>
            <person name="Niu Y."/>
            <person name="Chen S."/>
            <person name="Feng W."/>
        </authorList>
    </citation>
    <scope>NUCLEOTIDE SEQUENCE [LARGE SCALE GENOMIC DNA]</scope>
    <source>
        <strain evidence="2">DH-2019</strain>
    </source>
</reference>
<feature type="domain" description="RNase H type-1" evidence="1">
    <location>
        <begin position="109"/>
        <end position="160"/>
    </location>
</feature>